<dbReference type="PROSITE" id="PS50158">
    <property type="entry name" value="ZF_CCHC"/>
    <property type="match status" value="1"/>
</dbReference>
<dbReference type="InterPro" id="IPR035979">
    <property type="entry name" value="RBD_domain_sf"/>
</dbReference>
<dbReference type="KEGG" id="cvg:107098143"/>
<dbReference type="InterPro" id="IPR012677">
    <property type="entry name" value="Nucleotide-bd_a/b_plait_sf"/>
</dbReference>
<dbReference type="RefSeq" id="XP_015251113.1">
    <property type="nucleotide sequence ID" value="XM_015395627.1"/>
</dbReference>
<dbReference type="GO" id="GO:0005634">
    <property type="term" value="C:nucleus"/>
    <property type="evidence" value="ECO:0007669"/>
    <property type="project" value="UniProtKB-SubCell"/>
</dbReference>
<dbReference type="InterPro" id="IPR000504">
    <property type="entry name" value="RRM_dom"/>
</dbReference>
<dbReference type="GO" id="GO:0008270">
    <property type="term" value="F:zinc ion binding"/>
    <property type="evidence" value="ECO:0007669"/>
    <property type="project" value="UniProtKB-KW"/>
</dbReference>
<feature type="compositionally biased region" description="Polar residues" evidence="10">
    <location>
        <begin position="178"/>
        <end position="188"/>
    </location>
</feature>
<keyword evidence="2" id="KW-0479">Metal-binding</keyword>
<evidence type="ECO:0000259" key="12">
    <source>
        <dbReference type="PROSITE" id="PS50158"/>
    </source>
</evidence>
<evidence type="ECO:0000256" key="3">
    <source>
        <dbReference type="ARBA" id="ARBA00022737"/>
    </source>
</evidence>
<evidence type="ECO:0000256" key="5">
    <source>
        <dbReference type="ARBA" id="ARBA00022833"/>
    </source>
</evidence>
<evidence type="ECO:0000256" key="2">
    <source>
        <dbReference type="ARBA" id="ARBA00022723"/>
    </source>
</evidence>
<sequence length="417" mass="45687">MVKIFIGNLSSDTTSDELRSLFSQYGKISECSIVKNFGFVHMDDKAEAEEAIRNLHQYELNGQPLNVELSRGKSRGSTKLHVGNIACTNQELRAKFEEFGAVLECDIVKNYAFVHMERVEDAMEAINKLDNTAFKGKLMSVKLSTSRLRTAPGMGDRSGCYRCGQEGHWSKECPLDQNGFQRNGSEPNSEGYDPSRFGGRGHGRGYPDFSAAPEYDGGYGPGFPRVAAQSSSMPGYRGGAGYESAARYGPPPAYGMSAVPDHNAARMYGSEAAYRSSGSVYGAVPAYAVRRSPYDVRDPYSVVDYYEKYRASAYGAAYYDDRRGGAVPGPTTAPSTAQRDRVPPASVDPYMCPPLPPPPAPVSSYYARDRSPIRRVAGDTGGYAFERSRLSPVPVAPRSGTYEHLRDPVAERARYTY</sequence>
<feature type="domain" description="RRM" evidence="11">
    <location>
        <begin position="78"/>
        <end position="146"/>
    </location>
</feature>
<dbReference type="PANTHER" id="PTHR48025:SF1">
    <property type="entry name" value="RRM DOMAIN-CONTAINING PROTEIN"/>
    <property type="match status" value="1"/>
</dbReference>
<dbReference type="Proteomes" id="UP000265020">
    <property type="component" value="Unassembled WGS sequence"/>
</dbReference>
<keyword evidence="4 8" id="KW-0863">Zinc-finger</keyword>
<dbReference type="CDD" id="cd12343">
    <property type="entry name" value="RRM1_2_CoAA_like"/>
    <property type="match status" value="1"/>
</dbReference>
<accession>A0A3Q2EG00</accession>
<feature type="domain" description="RRM" evidence="11">
    <location>
        <begin position="2"/>
        <end position="72"/>
    </location>
</feature>
<dbReference type="PANTHER" id="PTHR48025">
    <property type="entry name" value="OS02G0815200 PROTEIN"/>
    <property type="match status" value="1"/>
</dbReference>
<dbReference type="GeneID" id="107098143"/>
<evidence type="ECO:0000256" key="6">
    <source>
        <dbReference type="ARBA" id="ARBA00022884"/>
    </source>
</evidence>
<proteinExistence type="predicted"/>
<dbReference type="InterPro" id="IPR001878">
    <property type="entry name" value="Znf_CCHC"/>
</dbReference>
<reference evidence="13" key="2">
    <citation type="submission" date="2025-09" db="UniProtKB">
        <authorList>
            <consortium name="Ensembl"/>
        </authorList>
    </citation>
    <scope>IDENTIFICATION</scope>
</reference>
<dbReference type="GO" id="GO:0003729">
    <property type="term" value="F:mRNA binding"/>
    <property type="evidence" value="ECO:0007669"/>
    <property type="project" value="TreeGrafter"/>
</dbReference>
<dbReference type="RefSeq" id="XP_015251114.1">
    <property type="nucleotide sequence ID" value="XM_015395628.1"/>
</dbReference>
<dbReference type="Gene3D" id="4.10.60.10">
    <property type="entry name" value="Zinc finger, CCHC-type"/>
    <property type="match status" value="1"/>
</dbReference>
<keyword evidence="14" id="KW-1185">Reference proteome</keyword>
<dbReference type="SMART" id="SM00360">
    <property type="entry name" value="RRM"/>
    <property type="match status" value="2"/>
</dbReference>
<dbReference type="STRING" id="28743.ENSCVAP00000030659"/>
<dbReference type="GeneTree" id="ENSGT00940000164485"/>
<evidence type="ECO:0000259" key="11">
    <source>
        <dbReference type="PROSITE" id="PS50102"/>
    </source>
</evidence>
<name>A0A3Q2EG00_CYPVA</name>
<dbReference type="SUPFAM" id="SSF54928">
    <property type="entry name" value="RNA-binding domain, RBD"/>
    <property type="match status" value="2"/>
</dbReference>
<protein>
    <submittedName>
        <fullName evidence="13">RNA binding motif protein 4.1</fullName>
    </submittedName>
</protein>
<dbReference type="AlphaFoldDB" id="A0A3Q2EG00"/>
<keyword evidence="5" id="KW-0862">Zinc</keyword>
<evidence type="ECO:0000256" key="7">
    <source>
        <dbReference type="ARBA" id="ARBA00023242"/>
    </source>
</evidence>
<organism evidence="13 14">
    <name type="scientific">Cyprinodon variegatus</name>
    <name type="common">Sheepshead minnow</name>
    <dbReference type="NCBI Taxonomy" id="28743"/>
    <lineage>
        <taxon>Eukaryota</taxon>
        <taxon>Metazoa</taxon>
        <taxon>Chordata</taxon>
        <taxon>Craniata</taxon>
        <taxon>Vertebrata</taxon>
        <taxon>Euteleostomi</taxon>
        <taxon>Actinopterygii</taxon>
        <taxon>Neopterygii</taxon>
        <taxon>Teleostei</taxon>
        <taxon>Neoteleostei</taxon>
        <taxon>Acanthomorphata</taxon>
        <taxon>Ovalentaria</taxon>
        <taxon>Atherinomorphae</taxon>
        <taxon>Cyprinodontiformes</taxon>
        <taxon>Cyprinodontidae</taxon>
        <taxon>Cyprinodon</taxon>
    </lineage>
</organism>
<feature type="domain" description="CCHC-type" evidence="12">
    <location>
        <begin position="160"/>
        <end position="174"/>
    </location>
</feature>
<dbReference type="FunFam" id="3.30.70.330:FF:000085">
    <property type="entry name" value="RNA-binding protein 4 isoform X1"/>
    <property type="match status" value="1"/>
</dbReference>
<comment type="subcellular location">
    <subcellularLocation>
        <location evidence="1">Nucleus</location>
    </subcellularLocation>
</comment>
<dbReference type="FunFam" id="3.30.70.330:FF:000058">
    <property type="entry name" value="RNA-binding motif protein 4"/>
    <property type="match status" value="1"/>
</dbReference>
<evidence type="ECO:0000256" key="10">
    <source>
        <dbReference type="SAM" id="MobiDB-lite"/>
    </source>
</evidence>
<dbReference type="OMA" id="TYEHPRD"/>
<dbReference type="Ensembl" id="ENSCVAT00000024766.1">
    <property type="protein sequence ID" value="ENSCVAP00000030659.1"/>
    <property type="gene ID" value="ENSCVAG00000019349.1"/>
</dbReference>
<dbReference type="FunFam" id="4.10.60.10:FF:000103">
    <property type="entry name" value="RNA binding motif protein 4.1"/>
    <property type="match status" value="1"/>
</dbReference>
<evidence type="ECO:0000256" key="8">
    <source>
        <dbReference type="PROSITE-ProRule" id="PRU00047"/>
    </source>
</evidence>
<dbReference type="OrthoDB" id="79941at2759"/>
<evidence type="ECO:0000256" key="1">
    <source>
        <dbReference type="ARBA" id="ARBA00004123"/>
    </source>
</evidence>
<keyword evidence="3" id="KW-0677">Repeat</keyword>
<dbReference type="Pfam" id="PF00098">
    <property type="entry name" value="zf-CCHC"/>
    <property type="match status" value="1"/>
</dbReference>
<evidence type="ECO:0000256" key="9">
    <source>
        <dbReference type="PROSITE-ProRule" id="PRU00176"/>
    </source>
</evidence>
<dbReference type="PROSITE" id="PS50102">
    <property type="entry name" value="RRM"/>
    <property type="match status" value="2"/>
</dbReference>
<dbReference type="InterPro" id="IPR050502">
    <property type="entry name" value="Euk_RNA-bind_prot"/>
</dbReference>
<evidence type="ECO:0000256" key="4">
    <source>
        <dbReference type="ARBA" id="ARBA00022771"/>
    </source>
</evidence>
<evidence type="ECO:0000313" key="14">
    <source>
        <dbReference type="Proteomes" id="UP000265020"/>
    </source>
</evidence>
<keyword evidence="7" id="KW-0539">Nucleus</keyword>
<feature type="region of interest" description="Disordered" evidence="10">
    <location>
        <begin position="172"/>
        <end position="204"/>
    </location>
</feature>
<dbReference type="SMART" id="SM00343">
    <property type="entry name" value="ZnF_C2HC"/>
    <property type="match status" value="1"/>
</dbReference>
<evidence type="ECO:0000313" key="13">
    <source>
        <dbReference type="Ensembl" id="ENSCVAP00000030659.1"/>
    </source>
</evidence>
<dbReference type="Pfam" id="PF00076">
    <property type="entry name" value="RRM_1"/>
    <property type="match status" value="2"/>
</dbReference>
<dbReference type="Gene3D" id="3.30.70.330">
    <property type="match status" value="2"/>
</dbReference>
<reference evidence="13" key="1">
    <citation type="submission" date="2025-08" db="UniProtKB">
        <authorList>
            <consortium name="Ensembl"/>
        </authorList>
    </citation>
    <scope>IDENTIFICATION</scope>
</reference>
<keyword evidence="6 9" id="KW-0694">RNA-binding</keyword>